<organism evidence="1 2">
    <name type="scientific">Burkholderia thailandensis</name>
    <dbReference type="NCBI Taxonomy" id="57975"/>
    <lineage>
        <taxon>Bacteria</taxon>
        <taxon>Pseudomonadati</taxon>
        <taxon>Pseudomonadota</taxon>
        <taxon>Betaproteobacteria</taxon>
        <taxon>Burkholderiales</taxon>
        <taxon>Burkholderiaceae</taxon>
        <taxon>Burkholderia</taxon>
        <taxon>pseudomallei group</taxon>
    </lineage>
</organism>
<dbReference type="Proteomes" id="UP001272137">
    <property type="component" value="Unassembled WGS sequence"/>
</dbReference>
<name>A0AAW9CZC5_BURTH</name>
<reference evidence="1" key="1">
    <citation type="submission" date="2018-08" db="EMBL/GenBank/DDBJ databases">
        <title>Identification of Burkholderia cepacia strains that express a Burkholderia pseudomallei-like capsular polysaccharide.</title>
        <authorList>
            <person name="Burtnick M.N."/>
            <person name="Vongsouvath M."/>
            <person name="Newton P."/>
            <person name="Wuthiekanun V."/>
            <person name="Limmathurotsakul D."/>
            <person name="Brett P.J."/>
            <person name="Chantratita N."/>
            <person name="Dance D.A."/>
        </authorList>
    </citation>
    <scope>NUCLEOTIDE SEQUENCE</scope>
    <source>
        <strain evidence="1">SBXCC001</strain>
    </source>
</reference>
<accession>A0AAW9CZC5</accession>
<gene>
    <name evidence="1" type="ORF">C7S16_1446</name>
</gene>
<dbReference type="AlphaFoldDB" id="A0AAW9CZC5"/>
<evidence type="ECO:0000313" key="1">
    <source>
        <dbReference type="EMBL" id="MDW9255492.1"/>
    </source>
</evidence>
<proteinExistence type="predicted"/>
<sequence length="119" mass="13772">MRATRVARKRVWRGSRALRHLFAPDRRFRIHASLCRMRTTFCFPDHRLIQIKFARDARHRPRLRLPHLQARPACRAARLLRAAAPRPGGTYPKCHRAAPALASIGPAWLHALRYIINAS</sequence>
<dbReference type="EMBL" id="QXCT01000002">
    <property type="protein sequence ID" value="MDW9255492.1"/>
    <property type="molecule type" value="Genomic_DNA"/>
</dbReference>
<protein>
    <submittedName>
        <fullName evidence="1">Uncharacterized protein</fullName>
    </submittedName>
</protein>
<evidence type="ECO:0000313" key="2">
    <source>
        <dbReference type="Proteomes" id="UP001272137"/>
    </source>
</evidence>
<comment type="caution">
    <text evidence="1">The sequence shown here is derived from an EMBL/GenBank/DDBJ whole genome shotgun (WGS) entry which is preliminary data.</text>
</comment>